<dbReference type="Pfam" id="PF24800">
    <property type="entry name" value="DUF7702"/>
    <property type="match status" value="1"/>
</dbReference>
<accession>A0A074YA96</accession>
<dbReference type="Proteomes" id="UP000030641">
    <property type="component" value="Unassembled WGS sequence"/>
</dbReference>
<dbReference type="GeneID" id="25371673"/>
<evidence type="ECO:0000259" key="3">
    <source>
        <dbReference type="Pfam" id="PF24800"/>
    </source>
</evidence>
<keyword evidence="2" id="KW-0472">Membrane</keyword>
<feature type="transmembrane region" description="Helical" evidence="2">
    <location>
        <begin position="175"/>
        <end position="193"/>
    </location>
</feature>
<gene>
    <name evidence="4" type="ORF">AUEXF2481DRAFT_81934</name>
</gene>
<dbReference type="AlphaFoldDB" id="A0A074YA96"/>
<dbReference type="InterPro" id="IPR056119">
    <property type="entry name" value="DUF7702"/>
</dbReference>
<feature type="domain" description="DUF7702" evidence="3">
    <location>
        <begin position="7"/>
        <end position="233"/>
    </location>
</feature>
<evidence type="ECO:0000256" key="1">
    <source>
        <dbReference type="SAM" id="MobiDB-lite"/>
    </source>
</evidence>
<feature type="transmembrane region" description="Helical" evidence="2">
    <location>
        <begin position="12"/>
        <end position="31"/>
    </location>
</feature>
<feature type="transmembrane region" description="Helical" evidence="2">
    <location>
        <begin position="103"/>
        <end position="124"/>
    </location>
</feature>
<proteinExistence type="predicted"/>
<keyword evidence="2" id="KW-1133">Transmembrane helix</keyword>
<keyword evidence="5" id="KW-1185">Reference proteome</keyword>
<feature type="transmembrane region" description="Helical" evidence="2">
    <location>
        <begin position="144"/>
        <end position="163"/>
    </location>
</feature>
<feature type="transmembrane region" description="Helical" evidence="2">
    <location>
        <begin position="213"/>
        <end position="235"/>
    </location>
</feature>
<feature type="region of interest" description="Disordered" evidence="1">
    <location>
        <begin position="245"/>
        <end position="264"/>
    </location>
</feature>
<sequence>MYGEGQITYRSIISIFQIFTFSTSLTISYYFRRKNRLGYLCLGLFSIVRLVSASCFLALINHDTYGLKATVFVCEGLGIILFVFIFVEILGWVDEQAPVLHKYALLVPHVLTYVDLLIAIVGFVVVRKRENAYEPTAFSKANRALLVLMYAYTIMLLGILVHYRNRSATAKAQRNALMGVGACIPFMVIRLVYSLIFEATGDMKFNAVKGDETIYMFMTFLPEAIVVFVCIATIWKIPLETKERNRSEERQSMNDEERMFSSAG</sequence>
<dbReference type="OrthoDB" id="2560628at2759"/>
<dbReference type="PANTHER" id="PTHR42109:SF2">
    <property type="entry name" value="INTEGRAL MEMBRANE PROTEIN"/>
    <property type="match status" value="1"/>
</dbReference>
<feature type="transmembrane region" description="Helical" evidence="2">
    <location>
        <begin position="66"/>
        <end position="91"/>
    </location>
</feature>
<evidence type="ECO:0000313" key="5">
    <source>
        <dbReference type="Proteomes" id="UP000030641"/>
    </source>
</evidence>
<feature type="transmembrane region" description="Helical" evidence="2">
    <location>
        <begin position="38"/>
        <end position="60"/>
    </location>
</feature>
<reference evidence="4 5" key="1">
    <citation type="journal article" date="2014" name="BMC Genomics">
        <title>Genome sequencing of four Aureobasidium pullulans varieties: biotechnological potential, stress tolerance, and description of new species.</title>
        <authorList>
            <person name="Gostin Ar C."/>
            <person name="Ohm R.A."/>
            <person name="Kogej T."/>
            <person name="Sonjak S."/>
            <person name="Turk M."/>
            <person name="Zajc J."/>
            <person name="Zalar P."/>
            <person name="Grube M."/>
            <person name="Sun H."/>
            <person name="Han J."/>
            <person name="Sharma A."/>
            <person name="Chiniquy J."/>
            <person name="Ngan C.Y."/>
            <person name="Lipzen A."/>
            <person name="Barry K."/>
            <person name="Grigoriev I.V."/>
            <person name="Gunde-Cimerman N."/>
        </authorList>
    </citation>
    <scope>NUCLEOTIDE SEQUENCE [LARGE SCALE GENOMIC DNA]</scope>
    <source>
        <strain evidence="4 5">EXF-2481</strain>
    </source>
</reference>
<evidence type="ECO:0000313" key="4">
    <source>
        <dbReference type="EMBL" id="KEQ92909.1"/>
    </source>
</evidence>
<protein>
    <recommendedName>
        <fullName evidence="3">DUF7702 domain-containing protein</fullName>
    </recommendedName>
</protein>
<dbReference type="RefSeq" id="XP_013341426.1">
    <property type="nucleotide sequence ID" value="XM_013485972.1"/>
</dbReference>
<evidence type="ECO:0000256" key="2">
    <source>
        <dbReference type="SAM" id="Phobius"/>
    </source>
</evidence>
<organism evidence="4 5">
    <name type="scientific">Aureobasidium subglaciale (strain EXF-2481)</name>
    <name type="common">Aureobasidium pullulans var. subglaciale</name>
    <dbReference type="NCBI Taxonomy" id="1043005"/>
    <lineage>
        <taxon>Eukaryota</taxon>
        <taxon>Fungi</taxon>
        <taxon>Dikarya</taxon>
        <taxon>Ascomycota</taxon>
        <taxon>Pezizomycotina</taxon>
        <taxon>Dothideomycetes</taxon>
        <taxon>Dothideomycetidae</taxon>
        <taxon>Dothideales</taxon>
        <taxon>Saccotheciaceae</taxon>
        <taxon>Aureobasidium</taxon>
    </lineage>
</organism>
<name>A0A074YA96_AURSE</name>
<keyword evidence="2" id="KW-0812">Transmembrane</keyword>
<dbReference type="PANTHER" id="PTHR42109">
    <property type="entry name" value="UNPLACED GENOMIC SCAFFOLD UM_SCAF_CONTIG_1.265, WHOLE GENOME SHOTGUN SEQUENCE"/>
    <property type="match status" value="1"/>
</dbReference>
<dbReference type="HOGENOM" id="CLU_064985_1_1_1"/>
<dbReference type="EMBL" id="KL584768">
    <property type="protein sequence ID" value="KEQ92909.1"/>
    <property type="molecule type" value="Genomic_DNA"/>
</dbReference>
<dbReference type="OMA" id="WHFRIPE"/>
<dbReference type="InParanoid" id="A0A074YA96"/>